<protein>
    <submittedName>
        <fullName evidence="2">Pimeloyl-ACP methyl ester carboxylesterase</fullName>
    </submittedName>
</protein>
<feature type="domain" description="AB hydrolase-1" evidence="1">
    <location>
        <begin position="50"/>
        <end position="233"/>
    </location>
</feature>
<dbReference type="RefSeq" id="WP_139175491.1">
    <property type="nucleotide sequence ID" value="NZ_FOBI01000002.1"/>
</dbReference>
<evidence type="ECO:0000313" key="3">
    <source>
        <dbReference type="Proteomes" id="UP000199297"/>
    </source>
</evidence>
<dbReference type="Proteomes" id="UP000199297">
    <property type="component" value="Unassembled WGS sequence"/>
</dbReference>
<dbReference type="InterPro" id="IPR050266">
    <property type="entry name" value="AB_hydrolase_sf"/>
</dbReference>
<dbReference type="InterPro" id="IPR000073">
    <property type="entry name" value="AB_hydrolase_1"/>
</dbReference>
<dbReference type="AlphaFoldDB" id="A0A1H7JIY3"/>
<organism evidence="2 3">
    <name type="scientific">Colwellia chukchiensis</name>
    <dbReference type="NCBI Taxonomy" id="641665"/>
    <lineage>
        <taxon>Bacteria</taxon>
        <taxon>Pseudomonadati</taxon>
        <taxon>Pseudomonadota</taxon>
        <taxon>Gammaproteobacteria</taxon>
        <taxon>Alteromonadales</taxon>
        <taxon>Colwelliaceae</taxon>
        <taxon>Colwellia</taxon>
    </lineage>
</organism>
<proteinExistence type="predicted"/>
<evidence type="ECO:0000313" key="2">
    <source>
        <dbReference type="EMBL" id="SEK74326.1"/>
    </source>
</evidence>
<name>A0A1H7JIY3_9GAMM</name>
<dbReference type="PANTHER" id="PTHR43798">
    <property type="entry name" value="MONOACYLGLYCEROL LIPASE"/>
    <property type="match status" value="1"/>
</dbReference>
<gene>
    <name evidence="2" type="ORF">SAMN05216262_102249</name>
</gene>
<dbReference type="InterPro" id="IPR029058">
    <property type="entry name" value="AB_hydrolase_fold"/>
</dbReference>
<dbReference type="EMBL" id="FOBI01000002">
    <property type="protein sequence ID" value="SEK74326.1"/>
    <property type="molecule type" value="Genomic_DNA"/>
</dbReference>
<keyword evidence="3" id="KW-1185">Reference proteome</keyword>
<accession>A0A1H7JIY3</accession>
<dbReference type="Pfam" id="PF12697">
    <property type="entry name" value="Abhydrolase_6"/>
    <property type="match status" value="1"/>
</dbReference>
<dbReference type="SUPFAM" id="SSF53474">
    <property type="entry name" value="alpha/beta-Hydrolases"/>
    <property type="match status" value="1"/>
</dbReference>
<dbReference type="OrthoDB" id="6251202at2"/>
<dbReference type="Gene3D" id="3.40.50.1820">
    <property type="entry name" value="alpha/beta hydrolase"/>
    <property type="match status" value="1"/>
</dbReference>
<reference evidence="3" key="1">
    <citation type="submission" date="2016-10" db="EMBL/GenBank/DDBJ databases">
        <authorList>
            <person name="Varghese N."/>
            <person name="Submissions S."/>
        </authorList>
    </citation>
    <scope>NUCLEOTIDE SEQUENCE [LARGE SCALE GENOMIC DNA]</scope>
    <source>
        <strain evidence="3">CGMCC 1.9127</strain>
    </source>
</reference>
<dbReference type="STRING" id="641665.GCA_002104455_01685"/>
<evidence type="ECO:0000259" key="1">
    <source>
        <dbReference type="Pfam" id="PF12697"/>
    </source>
</evidence>
<sequence>MAKTLYFIPGTMCDQNLWLPTWQLLTQQCHEDVQFIPLVIPTSGSMDDIVRAMANNMVAEQAILVGFSLGGYLASAIALRLGDRLKQLLVLSNCPKNLPSAEIKQRQRTLAWIKQRGYAGIPKKRVDDLLHPDIQQFNSNGYQEIKQTIIAMDQTLGVKVLLQQLAVSVQRPNLLPALAKLNLPISFMVGDADNLVVSAELKKACAGTDNMKLINVANTGHMLPLEAPQALASVLHGLITDSDILLNNSAQE</sequence>